<comment type="caution">
    <text evidence="1">The sequence shown here is derived from an EMBL/GenBank/DDBJ whole genome shotgun (WGS) entry which is preliminary data.</text>
</comment>
<name>A0A811VG19_CERCA</name>
<accession>A0A811VG19</accession>
<keyword evidence="2" id="KW-1185">Reference proteome</keyword>
<evidence type="ECO:0000313" key="1">
    <source>
        <dbReference type="EMBL" id="CAD7013102.1"/>
    </source>
</evidence>
<dbReference type="OrthoDB" id="8045763at2759"/>
<dbReference type="Proteomes" id="UP000606786">
    <property type="component" value="Unassembled WGS sequence"/>
</dbReference>
<evidence type="ECO:0000313" key="2">
    <source>
        <dbReference type="Proteomes" id="UP000606786"/>
    </source>
</evidence>
<dbReference type="AlphaFoldDB" id="A0A811VG19"/>
<organism evidence="1 2">
    <name type="scientific">Ceratitis capitata</name>
    <name type="common">Mediterranean fruit fly</name>
    <name type="synonym">Tephritis capitata</name>
    <dbReference type="NCBI Taxonomy" id="7213"/>
    <lineage>
        <taxon>Eukaryota</taxon>
        <taxon>Metazoa</taxon>
        <taxon>Ecdysozoa</taxon>
        <taxon>Arthropoda</taxon>
        <taxon>Hexapoda</taxon>
        <taxon>Insecta</taxon>
        <taxon>Pterygota</taxon>
        <taxon>Neoptera</taxon>
        <taxon>Endopterygota</taxon>
        <taxon>Diptera</taxon>
        <taxon>Brachycera</taxon>
        <taxon>Muscomorpha</taxon>
        <taxon>Tephritoidea</taxon>
        <taxon>Tephritidae</taxon>
        <taxon>Ceratitis</taxon>
        <taxon>Ceratitis</taxon>
    </lineage>
</organism>
<proteinExistence type="predicted"/>
<reference evidence="1" key="1">
    <citation type="submission" date="2020-11" db="EMBL/GenBank/DDBJ databases">
        <authorList>
            <person name="Whitehead M."/>
        </authorList>
    </citation>
    <scope>NUCLEOTIDE SEQUENCE</scope>
    <source>
        <strain evidence="1">EGII</strain>
    </source>
</reference>
<gene>
    <name evidence="1" type="ORF">CCAP1982_LOCUS21176</name>
</gene>
<protein>
    <submittedName>
        <fullName evidence="1">(Mediterranean fruit fly) hypothetical protein</fullName>
    </submittedName>
</protein>
<dbReference type="SUPFAM" id="SSF57603">
    <property type="entry name" value="FnI-like domain"/>
    <property type="match status" value="1"/>
</dbReference>
<dbReference type="EMBL" id="CAJHJT010000056">
    <property type="protein sequence ID" value="CAD7013102.1"/>
    <property type="molecule type" value="Genomic_DNA"/>
</dbReference>
<sequence length="73" mass="8027">MNVNFTLYFMHIGFLFQPGTLYKIGDVLPQDTGNCLQCVCIEGTTGDDTPRVTCSPHNCPPLVLPDLFDATGY</sequence>